<name>A0ACC1IF63_9FUNG</name>
<protein>
    <submittedName>
        <fullName evidence="1">Uncharacterized protein</fullName>
    </submittedName>
</protein>
<keyword evidence="2" id="KW-1185">Reference proteome</keyword>
<accession>A0ACC1IF63</accession>
<evidence type="ECO:0000313" key="2">
    <source>
        <dbReference type="Proteomes" id="UP001150581"/>
    </source>
</evidence>
<sequence>MYEAMKYFYTYLDGCENMRIEMDCSMVVMLLVHKTTNDADPLVQFKLSLSDDEVDMLANLATQMVGGKYTYTIGAMKFKGNQFTC</sequence>
<dbReference type="EMBL" id="JANBPG010000903">
    <property type="protein sequence ID" value="KAJ1892986.1"/>
    <property type="molecule type" value="Genomic_DNA"/>
</dbReference>
<comment type="caution">
    <text evidence="1">The sequence shown here is derived from an EMBL/GenBank/DDBJ whole genome shotgun (WGS) entry which is preliminary data.</text>
</comment>
<proteinExistence type="predicted"/>
<organism evidence="1 2">
    <name type="scientific">Kickxella alabastrina</name>
    <dbReference type="NCBI Taxonomy" id="61397"/>
    <lineage>
        <taxon>Eukaryota</taxon>
        <taxon>Fungi</taxon>
        <taxon>Fungi incertae sedis</taxon>
        <taxon>Zoopagomycota</taxon>
        <taxon>Kickxellomycotina</taxon>
        <taxon>Kickxellomycetes</taxon>
        <taxon>Kickxellales</taxon>
        <taxon>Kickxellaceae</taxon>
        <taxon>Kickxella</taxon>
    </lineage>
</organism>
<gene>
    <name evidence="1" type="ORF">LPJ66_006023</name>
</gene>
<evidence type="ECO:0000313" key="1">
    <source>
        <dbReference type="EMBL" id="KAJ1892986.1"/>
    </source>
</evidence>
<reference evidence="1" key="1">
    <citation type="submission" date="2022-07" db="EMBL/GenBank/DDBJ databases">
        <title>Phylogenomic reconstructions and comparative analyses of Kickxellomycotina fungi.</title>
        <authorList>
            <person name="Reynolds N.K."/>
            <person name="Stajich J.E."/>
            <person name="Barry K."/>
            <person name="Grigoriev I.V."/>
            <person name="Crous P."/>
            <person name="Smith M.E."/>
        </authorList>
    </citation>
    <scope>NUCLEOTIDE SEQUENCE</scope>
    <source>
        <strain evidence="1">Benny 63K</strain>
    </source>
</reference>
<dbReference type="Proteomes" id="UP001150581">
    <property type="component" value="Unassembled WGS sequence"/>
</dbReference>